<dbReference type="InterPro" id="IPR036691">
    <property type="entry name" value="Endo/exonu/phosph_ase_sf"/>
</dbReference>
<feature type="domain" description="Reverse transcriptase zinc-binding" evidence="1">
    <location>
        <begin position="401"/>
        <end position="494"/>
    </location>
</feature>
<protein>
    <recommendedName>
        <fullName evidence="1">Reverse transcriptase zinc-binding domain-containing protein</fullName>
    </recommendedName>
</protein>
<dbReference type="AlphaFoldDB" id="A0A7J6H1T6"/>
<evidence type="ECO:0000313" key="3">
    <source>
        <dbReference type="Proteomes" id="UP000525078"/>
    </source>
</evidence>
<evidence type="ECO:0000259" key="1">
    <source>
        <dbReference type="Pfam" id="PF13966"/>
    </source>
</evidence>
<dbReference type="Pfam" id="PF13966">
    <property type="entry name" value="zf-RVT"/>
    <property type="match status" value="1"/>
</dbReference>
<evidence type="ECO:0000313" key="2">
    <source>
        <dbReference type="EMBL" id="KAF4389186.1"/>
    </source>
</evidence>
<gene>
    <name evidence="2" type="ORF">F8388_026915</name>
</gene>
<dbReference type="InterPro" id="IPR026960">
    <property type="entry name" value="RVT-Znf"/>
</dbReference>
<dbReference type="PANTHER" id="PTHR33710:SF77">
    <property type="entry name" value="DNASE I-LIKE SUPERFAMILY PROTEIN"/>
    <property type="match status" value="1"/>
</dbReference>
<accession>A0A7J6H1T6</accession>
<dbReference type="PANTHER" id="PTHR33710">
    <property type="entry name" value="BNAC02G09200D PROTEIN"/>
    <property type="match status" value="1"/>
</dbReference>
<name>A0A7J6H1T6_CANSA</name>
<dbReference type="Proteomes" id="UP000525078">
    <property type="component" value="Unassembled WGS sequence"/>
</dbReference>
<dbReference type="Gene3D" id="3.60.10.10">
    <property type="entry name" value="Endonuclease/exonuclease/phosphatase"/>
    <property type="match status" value="1"/>
</dbReference>
<organism evidence="2 3">
    <name type="scientific">Cannabis sativa</name>
    <name type="common">Hemp</name>
    <name type="synonym">Marijuana</name>
    <dbReference type="NCBI Taxonomy" id="3483"/>
    <lineage>
        <taxon>Eukaryota</taxon>
        <taxon>Viridiplantae</taxon>
        <taxon>Streptophyta</taxon>
        <taxon>Embryophyta</taxon>
        <taxon>Tracheophyta</taxon>
        <taxon>Spermatophyta</taxon>
        <taxon>Magnoliopsida</taxon>
        <taxon>eudicotyledons</taxon>
        <taxon>Gunneridae</taxon>
        <taxon>Pentapetalae</taxon>
        <taxon>rosids</taxon>
        <taxon>fabids</taxon>
        <taxon>Rosales</taxon>
        <taxon>Cannabaceae</taxon>
        <taxon>Cannabis</taxon>
    </lineage>
</organism>
<proteinExistence type="predicted"/>
<dbReference type="EMBL" id="JAATIP010000032">
    <property type="protein sequence ID" value="KAF4389186.1"/>
    <property type="molecule type" value="Genomic_DNA"/>
</dbReference>
<sequence length="560" mass="63919">MIIQAWNIRGLNSPKRKRYLRLLLKDYHPNVLFLQETRLGGGSCTAICQKFSFTHGYEEPSCGLSGGLMLLWDSSVFSSGADTIQERLDWALINSEWEESIPLAGLTHLDFFGSDHRPLLLTIGDLPEVGNSSFSHKRKRFRYEAMWSIDPECHQIVSSSWESTPASSVTEVVLHNISSCAQILGEWHEKKYGKLPKDIRNTKRSTPLVLHNLIQFYFSDLLGLINEAGVWCSDGDDILNIIEQYYTTLFMTSFPADEDTEAWLGNLSLEAKSNYVHILSTEDYGEGGVGQAPSYVWRSIIWGRSLLIKGLRKRVGTGDTILVFKDPWLPRPATFRPYCSTLDNPNLLVRDLINESRSGWNMQMVRELFNVADQQSICSLPISKFPKADSWMWHYTADGTYSVKSGYFVASQLDQFDPSPSKSWFAVWWKGFWKTSLPKKVLIFAWRGFHDALPTYVGLQKRKVVDHTNCPICGFSVDSNSHAVFLCRGFKKIWKELRVSMLNNLSMDISFKQIVLKASEILSRSEYELFLVAAWYIWSERNQIVHGRKANPSDVVEGVE</sequence>
<dbReference type="SUPFAM" id="SSF56219">
    <property type="entry name" value="DNase I-like"/>
    <property type="match status" value="1"/>
</dbReference>
<reference evidence="2 3" key="1">
    <citation type="journal article" date="2020" name="bioRxiv">
        <title>Sequence and annotation of 42 cannabis genomes reveals extensive copy number variation in cannabinoid synthesis and pathogen resistance genes.</title>
        <authorList>
            <person name="Mckernan K.J."/>
            <person name="Helbert Y."/>
            <person name="Kane L.T."/>
            <person name="Ebling H."/>
            <person name="Zhang L."/>
            <person name="Liu B."/>
            <person name="Eaton Z."/>
            <person name="Mclaughlin S."/>
            <person name="Kingan S."/>
            <person name="Baybayan P."/>
            <person name="Concepcion G."/>
            <person name="Jordan M."/>
            <person name="Riva A."/>
            <person name="Barbazuk W."/>
            <person name="Harkins T."/>
        </authorList>
    </citation>
    <scope>NUCLEOTIDE SEQUENCE [LARGE SCALE GENOMIC DNA]</scope>
    <source>
        <strain evidence="3">cv. Jamaican Lion 4</strain>
        <tissue evidence="2">Leaf</tissue>
    </source>
</reference>
<comment type="caution">
    <text evidence="2">The sequence shown here is derived from an EMBL/GenBank/DDBJ whole genome shotgun (WGS) entry which is preliminary data.</text>
</comment>